<proteinExistence type="predicted"/>
<dbReference type="InterPro" id="IPR003870">
    <property type="entry name" value="DUF222"/>
</dbReference>
<organism evidence="3 4">
    <name type="scientific">Luteipulveratus mongoliensis</name>
    <dbReference type="NCBI Taxonomy" id="571913"/>
    <lineage>
        <taxon>Bacteria</taxon>
        <taxon>Bacillati</taxon>
        <taxon>Actinomycetota</taxon>
        <taxon>Actinomycetes</taxon>
        <taxon>Micrococcales</taxon>
        <taxon>Dermacoccaceae</taxon>
        <taxon>Luteipulveratus</taxon>
    </lineage>
</organism>
<dbReference type="Proteomes" id="UP000066480">
    <property type="component" value="Chromosome"/>
</dbReference>
<evidence type="ECO:0000313" key="4">
    <source>
        <dbReference type="Proteomes" id="UP000066480"/>
    </source>
</evidence>
<dbReference type="STRING" id="571913.VV02_10625"/>
<protein>
    <recommendedName>
        <fullName evidence="2">DUF222 domain-containing protein</fullName>
    </recommendedName>
</protein>
<evidence type="ECO:0000259" key="2">
    <source>
        <dbReference type="Pfam" id="PF02720"/>
    </source>
</evidence>
<sequence length="462" mass="50169">MRAFLDALPGLSADVSDSERIDQLALLERVQAACVAAQARVMVDFDASQRHDQAEAGVPRRRQGGGVADQIGLACKISPQAAAMRLGRARVLVAEMPCTMRALARGDISERVADAAVRQTSHLEPADRRAVDALAAPRLPDMSLREADAAVRRLAYQRDPEGSVARIAAAARDRAVWSRPAPDCMSRLSAILPAAQGVAAYASLDQQARHLRAQGDGRTLSQLRADVLVERLTGQASAEAVPVEVGITMTVEALLDDSDEPAYVDGHGPVPAALARTIAAGRQQAETSRDPVGERSRAWVRRIFTDPIDGSVIAVDPRRRELDGPLRRHLDTRDRVCRVPFCDSPIRHRDHVEPYSEGGLSTIANGQGVCERFNYTKQLPGWRTIVLHPGHEHPRHEHSTTDAAQRRPRARGPAHRVEIITPTGHRYQSHAPPALGPGAVPARIGEVSELEHQLVLRLIDAA</sequence>
<feature type="domain" description="DUF222" evidence="2">
    <location>
        <begin position="54"/>
        <end position="280"/>
    </location>
</feature>
<dbReference type="AlphaFoldDB" id="A0A0K1JQ27"/>
<evidence type="ECO:0000313" key="3">
    <source>
        <dbReference type="EMBL" id="AKU18819.1"/>
    </source>
</evidence>
<name>A0A0K1JQ27_9MICO</name>
<evidence type="ECO:0000256" key="1">
    <source>
        <dbReference type="SAM" id="MobiDB-lite"/>
    </source>
</evidence>
<dbReference type="KEGG" id="lmoi:VV02_10625"/>
<reference evidence="3 4" key="1">
    <citation type="submission" date="2015-03" db="EMBL/GenBank/DDBJ databases">
        <title>Luteipulveratus halotolerans sp. nov., a novel actinobacterium (Dermacoccaceae) from Sarawak, Malaysia.</title>
        <authorList>
            <person name="Juboi H."/>
            <person name="Basik A."/>
            <person name="Shamsul S.S."/>
            <person name="Arnold P."/>
            <person name="Schmitt E.K."/>
            <person name="Sanglier J.-J."/>
            <person name="Yeo T."/>
        </authorList>
    </citation>
    <scope>NUCLEOTIDE SEQUENCE [LARGE SCALE GENOMIC DNA]</scope>
    <source>
        <strain evidence="3 4">MN07-A0370</strain>
    </source>
</reference>
<dbReference type="EMBL" id="CP011112">
    <property type="protein sequence ID" value="AKU18819.1"/>
    <property type="molecule type" value="Genomic_DNA"/>
</dbReference>
<accession>A0A0K1JQ27</accession>
<dbReference type="Pfam" id="PF02720">
    <property type="entry name" value="DUF222"/>
    <property type="match status" value="1"/>
</dbReference>
<gene>
    <name evidence="3" type="ORF">VV02_10625</name>
</gene>
<feature type="region of interest" description="Disordered" evidence="1">
    <location>
        <begin position="391"/>
        <end position="413"/>
    </location>
</feature>
<feature type="compositionally biased region" description="Basic and acidic residues" evidence="1">
    <location>
        <begin position="391"/>
        <end position="400"/>
    </location>
</feature>
<keyword evidence="4" id="KW-1185">Reference proteome</keyword>